<keyword evidence="1" id="KW-0472">Membrane</keyword>
<dbReference type="SUPFAM" id="SSF53850">
    <property type="entry name" value="Periplasmic binding protein-like II"/>
    <property type="match status" value="1"/>
</dbReference>
<feature type="transmembrane region" description="Helical" evidence="1">
    <location>
        <begin position="124"/>
        <end position="147"/>
    </location>
</feature>
<dbReference type="OrthoDB" id="6515902at2759"/>
<keyword evidence="3" id="KW-1185">Reference proteome</keyword>
<dbReference type="PANTHER" id="PTHR18966">
    <property type="entry name" value="IONOTROPIC GLUTAMATE RECEPTOR"/>
    <property type="match status" value="1"/>
</dbReference>
<keyword evidence="1" id="KW-1133">Transmembrane helix</keyword>
<gene>
    <name evidence="2" type="ORF">ONB1V03_LOCUS14150</name>
</gene>
<accession>A0A7R9MEJ1</accession>
<proteinExistence type="predicted"/>
<protein>
    <submittedName>
        <fullName evidence="2">Uncharacterized protein</fullName>
    </submittedName>
</protein>
<dbReference type="Gene3D" id="3.40.190.10">
    <property type="entry name" value="Periplasmic binding protein-like II"/>
    <property type="match status" value="2"/>
</dbReference>
<name>A0A7R9MEJ1_9ACAR</name>
<sequence length="257" mass="29382">RSQVHLFNAYRTMEETNRQSPEEAIAAIKLGQLNAFIWDSPRLEYEAAQDCELVISGELFGRSGYGIGLQKNSFWTEKVTLALLQMHESGSMEALDNKWILHSEKDCDSDAQHFPYTLGIKNMAGVFVLVLSGIVVAFGLIVIEIVYKKRKARKLKRLAIAKRLAIKWRLRVQKRKSLYSNLYSAFPVLTKELSLNKSFEVESRSSTPCDSQTFVIPPPPPPPAAFQRMPPNYTSIPKRSAQQKIYEYKQRRSLGYY</sequence>
<dbReference type="EMBL" id="CAJPVJ010013159">
    <property type="protein sequence ID" value="CAG2174708.1"/>
    <property type="molecule type" value="Genomic_DNA"/>
</dbReference>
<reference evidence="2" key="1">
    <citation type="submission" date="2020-11" db="EMBL/GenBank/DDBJ databases">
        <authorList>
            <person name="Tran Van P."/>
        </authorList>
    </citation>
    <scope>NUCLEOTIDE SEQUENCE</scope>
</reference>
<dbReference type="Proteomes" id="UP000728032">
    <property type="component" value="Unassembled WGS sequence"/>
</dbReference>
<evidence type="ECO:0000313" key="2">
    <source>
        <dbReference type="EMBL" id="CAD7657522.1"/>
    </source>
</evidence>
<evidence type="ECO:0000313" key="3">
    <source>
        <dbReference type="Proteomes" id="UP000728032"/>
    </source>
</evidence>
<dbReference type="EMBL" id="OC927984">
    <property type="protein sequence ID" value="CAD7657522.1"/>
    <property type="molecule type" value="Genomic_DNA"/>
</dbReference>
<feature type="non-terminal residue" evidence="2">
    <location>
        <position position="1"/>
    </location>
</feature>
<dbReference type="AlphaFoldDB" id="A0A7R9MEJ1"/>
<keyword evidence="1" id="KW-0812">Transmembrane</keyword>
<organism evidence="2">
    <name type="scientific">Oppiella nova</name>
    <dbReference type="NCBI Taxonomy" id="334625"/>
    <lineage>
        <taxon>Eukaryota</taxon>
        <taxon>Metazoa</taxon>
        <taxon>Ecdysozoa</taxon>
        <taxon>Arthropoda</taxon>
        <taxon>Chelicerata</taxon>
        <taxon>Arachnida</taxon>
        <taxon>Acari</taxon>
        <taxon>Acariformes</taxon>
        <taxon>Sarcoptiformes</taxon>
        <taxon>Oribatida</taxon>
        <taxon>Brachypylina</taxon>
        <taxon>Oppioidea</taxon>
        <taxon>Oppiidae</taxon>
        <taxon>Oppiella</taxon>
    </lineage>
</organism>
<dbReference type="InterPro" id="IPR015683">
    <property type="entry name" value="Ionotropic_Glu_rcpt"/>
</dbReference>
<evidence type="ECO:0000256" key="1">
    <source>
        <dbReference type="SAM" id="Phobius"/>
    </source>
</evidence>